<feature type="region of interest" description="Disordered" evidence="1">
    <location>
        <begin position="211"/>
        <end position="238"/>
    </location>
</feature>
<accession>A0A6C0ARU6</accession>
<protein>
    <recommendedName>
        <fullName evidence="3">MYM-type domain-containing protein</fullName>
    </recommendedName>
</protein>
<feature type="compositionally biased region" description="Basic and acidic residues" evidence="1">
    <location>
        <begin position="1"/>
        <end position="11"/>
    </location>
</feature>
<evidence type="ECO:0000256" key="1">
    <source>
        <dbReference type="SAM" id="MobiDB-lite"/>
    </source>
</evidence>
<dbReference type="EMBL" id="MN740764">
    <property type="protein sequence ID" value="QHS82306.1"/>
    <property type="molecule type" value="Genomic_DNA"/>
</dbReference>
<feature type="compositionally biased region" description="Basic residues" evidence="1">
    <location>
        <begin position="127"/>
        <end position="136"/>
    </location>
</feature>
<feature type="region of interest" description="Disordered" evidence="1">
    <location>
        <begin position="117"/>
        <end position="137"/>
    </location>
</feature>
<evidence type="ECO:0008006" key="3">
    <source>
        <dbReference type="Google" id="ProtNLM"/>
    </source>
</evidence>
<sequence length="427" mass="49955">MTNKKDLEKSIVEGNTLPKKRGRKSKKDIELALQQQQQQQQQQEQNINLTTNSSNTESNMNNSNSIMTTISNTINSNNINVLIEDTYEIANNLNLLEDNNETDENIVEKNIFLSENSNDSLSETKPVKKRGRKPKGGKIIQQMVQLNNDKEVKPNVILHLKCCLKDLQTNILITNNFDSFNFSNKSQLSYDIIKENTPFSSHTNLSQFINPIEPLKNNNDYDDDNENDDNEDNKQNKDTDIREVWRKLKVLEHNLHTNNICDKKSACFWCTCDFDNPPIYIPKHFIKDSYHVYGCFCSPECSTAYLMEENIDMSTKFERYHLLNHIYTKIYNYKKNIKPAPNPFYMLDKYYGNLSIQEYRALLRNERLFLVVDKPLTRILPELHEDNDDFIINNKIIPSNTYQIKKKLQKKQNKTNILSERFGISQN</sequence>
<reference evidence="2" key="1">
    <citation type="journal article" date="2020" name="Nature">
        <title>Giant virus diversity and host interactions through global metagenomics.</title>
        <authorList>
            <person name="Schulz F."/>
            <person name="Roux S."/>
            <person name="Paez-Espino D."/>
            <person name="Jungbluth S."/>
            <person name="Walsh D.A."/>
            <person name="Denef V.J."/>
            <person name="McMahon K.D."/>
            <person name="Konstantinidis K.T."/>
            <person name="Eloe-Fadrosh E.A."/>
            <person name="Kyrpides N.C."/>
            <person name="Woyke T."/>
        </authorList>
    </citation>
    <scope>NUCLEOTIDE SEQUENCE</scope>
    <source>
        <strain evidence="2">GVMAG-S-1101165-79</strain>
    </source>
</reference>
<name>A0A6C0ARU6_9ZZZZ</name>
<evidence type="ECO:0000313" key="2">
    <source>
        <dbReference type="EMBL" id="QHS82306.1"/>
    </source>
</evidence>
<feature type="compositionally biased region" description="Acidic residues" evidence="1">
    <location>
        <begin position="220"/>
        <end position="231"/>
    </location>
</feature>
<feature type="region of interest" description="Disordered" evidence="1">
    <location>
        <begin position="1"/>
        <end position="45"/>
    </location>
</feature>
<feature type="compositionally biased region" description="Low complexity" evidence="1">
    <location>
        <begin position="34"/>
        <end position="45"/>
    </location>
</feature>
<dbReference type="AlphaFoldDB" id="A0A6C0ARU6"/>
<organism evidence="2">
    <name type="scientific">viral metagenome</name>
    <dbReference type="NCBI Taxonomy" id="1070528"/>
    <lineage>
        <taxon>unclassified sequences</taxon>
        <taxon>metagenomes</taxon>
        <taxon>organismal metagenomes</taxon>
    </lineage>
</organism>
<proteinExistence type="predicted"/>